<dbReference type="CDD" id="cd15831">
    <property type="entry name" value="BTAD"/>
    <property type="match status" value="1"/>
</dbReference>
<name>A0A229SPU1_9PSEU</name>
<dbReference type="InterPro" id="IPR001867">
    <property type="entry name" value="OmpR/PhoB-type_DNA-bd"/>
</dbReference>
<dbReference type="InterPro" id="IPR005158">
    <property type="entry name" value="BTAD"/>
</dbReference>
<gene>
    <name evidence="7" type="ORF">CF165_40855</name>
</gene>
<evidence type="ECO:0000256" key="2">
    <source>
        <dbReference type="ARBA" id="ARBA00023015"/>
    </source>
</evidence>
<dbReference type="GO" id="GO:0006355">
    <property type="term" value="P:regulation of DNA-templated transcription"/>
    <property type="evidence" value="ECO:0007669"/>
    <property type="project" value="InterPro"/>
</dbReference>
<dbReference type="AlphaFoldDB" id="A0A229SPU1"/>
<dbReference type="InterPro" id="IPR027417">
    <property type="entry name" value="P-loop_NTPase"/>
</dbReference>
<dbReference type="Gene3D" id="1.10.10.10">
    <property type="entry name" value="Winged helix-like DNA-binding domain superfamily/Winged helix DNA-binding domain"/>
    <property type="match status" value="1"/>
</dbReference>
<feature type="domain" description="OmpR/PhoB-type" evidence="5">
    <location>
        <begin position="32"/>
        <end position="109"/>
    </location>
</feature>
<dbReference type="Pfam" id="PF03704">
    <property type="entry name" value="BTAD"/>
    <property type="match status" value="1"/>
</dbReference>
<dbReference type="InterPro" id="IPR036388">
    <property type="entry name" value="WH-like_DNA-bd_sf"/>
</dbReference>
<comment type="caution">
    <text evidence="7">The sequence shown here is derived from an EMBL/GenBank/DDBJ whole genome shotgun (WGS) entry which is preliminary data.</text>
</comment>
<dbReference type="Gene3D" id="1.25.40.10">
    <property type="entry name" value="Tetratricopeptide repeat domain"/>
    <property type="match status" value="1"/>
</dbReference>
<dbReference type="PANTHER" id="PTHR35807">
    <property type="entry name" value="TRANSCRIPTIONAL REGULATOR REDD-RELATED"/>
    <property type="match status" value="1"/>
</dbReference>
<dbReference type="SUPFAM" id="SSF52540">
    <property type="entry name" value="P-loop containing nucleoside triphosphate hydrolases"/>
    <property type="match status" value="1"/>
</dbReference>
<dbReference type="SUPFAM" id="SSF48452">
    <property type="entry name" value="TPR-like"/>
    <property type="match status" value="1"/>
</dbReference>
<evidence type="ECO:0000259" key="5">
    <source>
        <dbReference type="SMART" id="SM00862"/>
    </source>
</evidence>
<evidence type="ECO:0000313" key="8">
    <source>
        <dbReference type="Proteomes" id="UP000215199"/>
    </source>
</evidence>
<dbReference type="SMART" id="SM00862">
    <property type="entry name" value="Trans_reg_C"/>
    <property type="match status" value="1"/>
</dbReference>
<reference evidence="8" key="1">
    <citation type="submission" date="2017-07" db="EMBL/GenBank/DDBJ databases">
        <title>Comparative genome mining reveals phylogenetic distribution patterns of secondary metabolites in Amycolatopsis.</title>
        <authorList>
            <person name="Adamek M."/>
            <person name="Alanjary M."/>
            <person name="Sales-Ortells H."/>
            <person name="Goodfellow M."/>
            <person name="Bull A.T."/>
            <person name="Kalinowski J."/>
            <person name="Ziemert N."/>
        </authorList>
    </citation>
    <scope>NUCLEOTIDE SEQUENCE [LARGE SCALE GENOMIC DNA]</scope>
    <source>
        <strain evidence="8">H5</strain>
    </source>
</reference>
<dbReference type="GO" id="GO:0000160">
    <property type="term" value="P:phosphorelay signal transduction system"/>
    <property type="evidence" value="ECO:0007669"/>
    <property type="project" value="InterPro"/>
</dbReference>
<keyword evidence="2" id="KW-0805">Transcription regulation</keyword>
<feature type="domain" description="Bacterial transcriptional activator" evidence="6">
    <location>
        <begin position="116"/>
        <end position="259"/>
    </location>
</feature>
<evidence type="ECO:0008006" key="9">
    <source>
        <dbReference type="Google" id="ProtNLM"/>
    </source>
</evidence>
<evidence type="ECO:0000256" key="4">
    <source>
        <dbReference type="ARBA" id="ARBA00023163"/>
    </source>
</evidence>
<accession>A0A229SPU1</accession>
<organism evidence="7 8">
    <name type="scientific">Amycolatopsis vastitatis</name>
    <dbReference type="NCBI Taxonomy" id="1905142"/>
    <lineage>
        <taxon>Bacteria</taxon>
        <taxon>Bacillati</taxon>
        <taxon>Actinomycetota</taxon>
        <taxon>Actinomycetes</taxon>
        <taxon>Pseudonocardiales</taxon>
        <taxon>Pseudonocardiaceae</taxon>
        <taxon>Amycolatopsis</taxon>
    </lineage>
</organism>
<dbReference type="Gene3D" id="3.40.50.300">
    <property type="entry name" value="P-loop containing nucleotide triphosphate hydrolases"/>
    <property type="match status" value="1"/>
</dbReference>
<protein>
    <recommendedName>
        <fullName evidence="9">OmpR/PhoB-type domain-containing protein</fullName>
    </recommendedName>
</protein>
<evidence type="ECO:0000259" key="6">
    <source>
        <dbReference type="SMART" id="SM01043"/>
    </source>
</evidence>
<keyword evidence="4" id="KW-0804">Transcription</keyword>
<sequence>MRGAIVDVVQSGGVSMVLFQVLGPLEVRGRDGLACRLGGGKPVAVLAALLVRPNGWVAVDRLIEATWPEQDAPASAEANLKTYLWRLRRLLPRHDDGARIESRPGAYRLRVAPGELDAQCAAEAADAARHALAEGAAATAFELATEALGRWCGRPYEGLGLDLGDAVAKLDDLRRELWACLAEAQLELGRPADAVTTLRSLTSDDPLREDAWARLVRAWHVLGRPAQALAAYHEARRVLAAELGVRPGPELADAFRAMHGGARPAERPPRRELPRDTPLFTGRGRELEILDVACTGNPRVAVVTGPAGAGKTALAVHAAHRLAARFPDGQFSVDLRGAAGSPVPAATVLARLLHSIGIPPALVPADVDERAALWRSELAFRRVLLLFDDVADAAQVEPLLPATGSSAVLITGRTGDLHVDGAVHVRLGPLPPAEAATLFRAVAGERGAGADEPVVAATVRRCHGLPGALREAAAASGTPAVHPLWTIRRREPGKVA</sequence>
<dbReference type="InterPro" id="IPR016032">
    <property type="entry name" value="Sig_transdc_resp-reg_C-effctor"/>
</dbReference>
<dbReference type="PANTHER" id="PTHR35807:SF1">
    <property type="entry name" value="TRANSCRIPTIONAL REGULATOR REDD"/>
    <property type="match status" value="1"/>
</dbReference>
<evidence type="ECO:0000313" key="7">
    <source>
        <dbReference type="EMBL" id="OXM60833.1"/>
    </source>
</evidence>
<dbReference type="SMART" id="SM01043">
    <property type="entry name" value="BTAD"/>
    <property type="match status" value="1"/>
</dbReference>
<dbReference type="SUPFAM" id="SSF46894">
    <property type="entry name" value="C-terminal effector domain of the bipartite response regulators"/>
    <property type="match status" value="1"/>
</dbReference>
<proteinExistence type="inferred from homology"/>
<evidence type="ECO:0000256" key="1">
    <source>
        <dbReference type="ARBA" id="ARBA00005820"/>
    </source>
</evidence>
<dbReference type="GO" id="GO:0003677">
    <property type="term" value="F:DNA binding"/>
    <property type="evidence" value="ECO:0007669"/>
    <property type="project" value="UniProtKB-KW"/>
</dbReference>
<keyword evidence="3" id="KW-0238">DNA-binding</keyword>
<evidence type="ECO:0000256" key="3">
    <source>
        <dbReference type="ARBA" id="ARBA00023125"/>
    </source>
</evidence>
<dbReference type="InterPro" id="IPR011990">
    <property type="entry name" value="TPR-like_helical_dom_sf"/>
</dbReference>
<dbReference type="InterPro" id="IPR051677">
    <property type="entry name" value="AfsR-DnrI-RedD_regulator"/>
</dbReference>
<keyword evidence="8" id="KW-1185">Reference proteome</keyword>
<dbReference type="PRINTS" id="PR00364">
    <property type="entry name" value="DISEASERSIST"/>
</dbReference>
<dbReference type="EMBL" id="NMUL01000054">
    <property type="protein sequence ID" value="OXM60833.1"/>
    <property type="molecule type" value="Genomic_DNA"/>
</dbReference>
<dbReference type="Proteomes" id="UP000215199">
    <property type="component" value="Unassembled WGS sequence"/>
</dbReference>
<comment type="similarity">
    <text evidence="1">Belongs to the AfsR/DnrI/RedD regulatory family.</text>
</comment>